<dbReference type="Proteomes" id="UP000030742">
    <property type="component" value="Unassembled WGS sequence"/>
</dbReference>
<feature type="region of interest" description="Disordered" evidence="1">
    <location>
        <begin position="447"/>
        <end position="495"/>
    </location>
</feature>
<name>U4U221_DENPD</name>
<evidence type="ECO:0000313" key="3">
    <source>
        <dbReference type="Proteomes" id="UP000030742"/>
    </source>
</evidence>
<feature type="region of interest" description="Disordered" evidence="1">
    <location>
        <begin position="311"/>
        <end position="330"/>
    </location>
</feature>
<evidence type="ECO:0000256" key="1">
    <source>
        <dbReference type="SAM" id="MobiDB-lite"/>
    </source>
</evidence>
<gene>
    <name evidence="2" type="ORF">D910_02093</name>
</gene>
<protein>
    <recommendedName>
        <fullName evidence="4">Reverse transcriptase domain-containing protein</fullName>
    </recommendedName>
</protein>
<organism evidence="2 3">
    <name type="scientific">Dendroctonus ponderosae</name>
    <name type="common">Mountain pine beetle</name>
    <dbReference type="NCBI Taxonomy" id="77166"/>
    <lineage>
        <taxon>Eukaryota</taxon>
        <taxon>Metazoa</taxon>
        <taxon>Ecdysozoa</taxon>
        <taxon>Arthropoda</taxon>
        <taxon>Hexapoda</taxon>
        <taxon>Insecta</taxon>
        <taxon>Pterygota</taxon>
        <taxon>Neoptera</taxon>
        <taxon>Endopterygota</taxon>
        <taxon>Coleoptera</taxon>
        <taxon>Polyphaga</taxon>
        <taxon>Cucujiformia</taxon>
        <taxon>Curculionidae</taxon>
        <taxon>Scolytinae</taxon>
        <taxon>Dendroctonus</taxon>
    </lineage>
</organism>
<dbReference type="EMBL" id="KB631612">
    <property type="protein sequence ID" value="ERL84666.1"/>
    <property type="molecule type" value="Genomic_DNA"/>
</dbReference>
<evidence type="ECO:0008006" key="4">
    <source>
        <dbReference type="Google" id="ProtNLM"/>
    </source>
</evidence>
<feature type="compositionally biased region" description="Polar residues" evidence="1">
    <location>
        <begin position="315"/>
        <end position="325"/>
    </location>
</feature>
<dbReference type="AlphaFoldDB" id="U4U221"/>
<feature type="compositionally biased region" description="Basic and acidic residues" evidence="1">
    <location>
        <begin position="447"/>
        <end position="471"/>
    </location>
</feature>
<reference evidence="2 3" key="1">
    <citation type="journal article" date="2013" name="Genome Biol.">
        <title>Draft genome of the mountain pine beetle, Dendroctonus ponderosae Hopkins, a major forest pest.</title>
        <authorList>
            <person name="Keeling C.I."/>
            <person name="Yuen M.M."/>
            <person name="Liao N.Y."/>
            <person name="Docking T.R."/>
            <person name="Chan S.K."/>
            <person name="Taylor G.A."/>
            <person name="Palmquist D.L."/>
            <person name="Jackman S.D."/>
            <person name="Nguyen A."/>
            <person name="Li M."/>
            <person name="Henderson H."/>
            <person name="Janes J.K."/>
            <person name="Zhao Y."/>
            <person name="Pandoh P."/>
            <person name="Moore R."/>
            <person name="Sperling F.A."/>
            <person name="Huber D.P."/>
            <person name="Birol I."/>
            <person name="Jones S.J."/>
            <person name="Bohlmann J."/>
        </authorList>
    </citation>
    <scope>NUCLEOTIDE SEQUENCE</scope>
</reference>
<proteinExistence type="predicted"/>
<sequence length="509" mass="56724">MPGVRQGAPAGHGQLRFIPQGPVAPKKGSIAPTLDRAAHDFVARTTGEEIIDVVVGQEANLNQRIDFSDTNGDCFINVDNRHKVIDCGKGAGYVHLELEACVLVSCYFSPNRDIGEFESLLPTLGDFIRQTRGNKATRDDPQSTEPDSDIWGKAYQIVTKRLNLRNRSYPDEKTTNLQIEKLVLNLQLGKGVESIAYADDLGIIIRAKNAEILKRKAGCAVSKVTETLDSMGIKVAVEKTGSVLLAASRKITNIVLEVGGRAVATSDSVRYLGVTIDKNLKMRKHIKHTVEKANRMLALLYRLIPRVGGPRSNKRSTLASAVTRNNPHRSSGRVVQVHAHGRDYKSEARKTALEKWQERWSCYDGWAKTFIKDVREWTKRKFEEVDFLTTQTMTGHGCPRFQNIRLQFELGCGTKVSKSNIGDIILQGDARWKGTTDMLRAIMRIKTQEERRREKKSDHSTERQGQDRSHTPDVMPNGGFQGKGGKGLVGGGLWMKPQPDTRRALYIIA</sequence>
<accession>U4U221</accession>
<feature type="region of interest" description="Disordered" evidence="1">
    <location>
        <begin position="1"/>
        <end position="22"/>
    </location>
</feature>
<feature type="compositionally biased region" description="Gly residues" evidence="1">
    <location>
        <begin position="479"/>
        <end position="493"/>
    </location>
</feature>
<evidence type="ECO:0000313" key="2">
    <source>
        <dbReference type="EMBL" id="ERL84666.1"/>
    </source>
</evidence>